<reference evidence="3" key="1">
    <citation type="submission" date="2023-07" db="EMBL/GenBank/DDBJ databases">
        <title>Novel species in the genus Lipingzhangella isolated from Sambhar Salt Lake.</title>
        <authorList>
            <person name="Jiya N."/>
            <person name="Kajale S."/>
            <person name="Sharma A."/>
        </authorList>
    </citation>
    <scope>NUCLEOTIDE SEQUENCE [LARGE SCALE GENOMIC DNA]</scope>
    <source>
        <strain evidence="3">LS1_29</strain>
    </source>
</reference>
<feature type="transmembrane region" description="Helical" evidence="1">
    <location>
        <begin position="85"/>
        <end position="109"/>
    </location>
</feature>
<feature type="transmembrane region" description="Helical" evidence="1">
    <location>
        <begin position="57"/>
        <end position="78"/>
    </location>
</feature>
<gene>
    <name evidence="2" type="ORF">RIF23_07630</name>
</gene>
<organism evidence="2 3">
    <name type="scientific">Lipingzhangella rawalii</name>
    <dbReference type="NCBI Taxonomy" id="2055835"/>
    <lineage>
        <taxon>Bacteria</taxon>
        <taxon>Bacillati</taxon>
        <taxon>Actinomycetota</taxon>
        <taxon>Actinomycetes</taxon>
        <taxon>Streptosporangiales</taxon>
        <taxon>Nocardiopsidaceae</taxon>
        <taxon>Lipingzhangella</taxon>
    </lineage>
</organism>
<evidence type="ECO:0000313" key="2">
    <source>
        <dbReference type="EMBL" id="MDS1270162.1"/>
    </source>
</evidence>
<sequence>MSTLATSRSSIVTHVWRGAVAGIGGGLVFGAMMAMAMPEMLPMIGMLVGLESAVLGFGVHLVNSAIIGLVFGVLAGTIAGRVGPVLAAGLAYGLVWWVLGPLLIMPAWLGMPLFMINEGTMMSLVGHLIYGLVTAAVLYALSRRDA</sequence>
<dbReference type="RefSeq" id="WP_310911701.1">
    <property type="nucleotide sequence ID" value="NZ_JAVLVT010000003.1"/>
</dbReference>
<protein>
    <submittedName>
        <fullName evidence="2">Uncharacterized protein</fullName>
    </submittedName>
</protein>
<keyword evidence="1" id="KW-0472">Membrane</keyword>
<accession>A0ABU2H4C9</accession>
<comment type="caution">
    <text evidence="2">The sequence shown here is derived from an EMBL/GenBank/DDBJ whole genome shotgun (WGS) entry which is preliminary data.</text>
</comment>
<keyword evidence="3" id="KW-1185">Reference proteome</keyword>
<proteinExistence type="predicted"/>
<evidence type="ECO:0000256" key="1">
    <source>
        <dbReference type="SAM" id="Phobius"/>
    </source>
</evidence>
<keyword evidence="1" id="KW-0812">Transmembrane</keyword>
<feature type="transmembrane region" description="Helical" evidence="1">
    <location>
        <begin position="15"/>
        <end position="37"/>
    </location>
</feature>
<keyword evidence="1" id="KW-1133">Transmembrane helix</keyword>
<feature type="transmembrane region" description="Helical" evidence="1">
    <location>
        <begin position="121"/>
        <end position="141"/>
    </location>
</feature>
<name>A0ABU2H4C9_9ACTN</name>
<dbReference type="Proteomes" id="UP001250214">
    <property type="component" value="Unassembled WGS sequence"/>
</dbReference>
<dbReference type="EMBL" id="JAVLVT010000003">
    <property type="protein sequence ID" value="MDS1270162.1"/>
    <property type="molecule type" value="Genomic_DNA"/>
</dbReference>
<evidence type="ECO:0000313" key="3">
    <source>
        <dbReference type="Proteomes" id="UP001250214"/>
    </source>
</evidence>